<dbReference type="STRING" id="2018661.A0A2A2LP79"/>
<evidence type="ECO:0000313" key="3">
    <source>
        <dbReference type="EMBL" id="PAV88053.1"/>
    </source>
</evidence>
<sequence>MNRLFIRPLMFCRRFATNPEVINPNAQQEVAATVSSEVSQPKNRLFAVVYVGGKQWKVTQDDLIVIFGNNPLKVGDEIKLEKVLMLGGKNFSLFGRPFLDRAKVHVDAVVVEKAPKYPELLHYSNQHYLIRIERWLSDMSTTLRVTKVRADDDVFQANTQ</sequence>
<dbReference type="InterPro" id="IPR036164">
    <property type="entry name" value="bL21-like_sf"/>
</dbReference>
<dbReference type="Pfam" id="PF00829">
    <property type="entry name" value="Ribosomal_L21p"/>
    <property type="match status" value="1"/>
</dbReference>
<dbReference type="PANTHER" id="PTHR21349:SF0">
    <property type="entry name" value="LARGE RIBOSOMAL SUBUNIT PROTEIN BL21M"/>
    <property type="match status" value="1"/>
</dbReference>
<reference evidence="3 4" key="1">
    <citation type="journal article" date="2017" name="Curr. Biol.">
        <title>Genome architecture and evolution of a unichromosomal asexual nematode.</title>
        <authorList>
            <person name="Fradin H."/>
            <person name="Zegar C."/>
            <person name="Gutwein M."/>
            <person name="Lucas J."/>
            <person name="Kovtun M."/>
            <person name="Corcoran D."/>
            <person name="Baugh L.R."/>
            <person name="Kiontke K."/>
            <person name="Gunsalus K."/>
            <person name="Fitch D.H."/>
            <person name="Piano F."/>
        </authorList>
    </citation>
    <scope>NUCLEOTIDE SEQUENCE [LARGE SCALE GENOMIC DNA]</scope>
    <source>
        <strain evidence="3">PF1309</strain>
    </source>
</reference>
<evidence type="ECO:0000256" key="2">
    <source>
        <dbReference type="ARBA" id="ARBA00044129"/>
    </source>
</evidence>
<protein>
    <recommendedName>
        <fullName evidence="2">Large ribosomal subunit protein bL21m</fullName>
    </recommendedName>
</protein>
<dbReference type="InterPro" id="IPR028909">
    <property type="entry name" value="bL21-like"/>
</dbReference>
<dbReference type="OrthoDB" id="5994at2759"/>
<dbReference type="PANTHER" id="PTHR21349">
    <property type="entry name" value="50S RIBOSOMAL PROTEIN L21"/>
    <property type="match status" value="1"/>
</dbReference>
<comment type="similarity">
    <text evidence="1">Belongs to the bacterial ribosomal protein bL21 family.</text>
</comment>
<dbReference type="EMBL" id="LIAE01006535">
    <property type="protein sequence ID" value="PAV88053.1"/>
    <property type="molecule type" value="Genomic_DNA"/>
</dbReference>
<name>A0A2A2LP79_9BILA</name>
<gene>
    <name evidence="3" type="ORF">WR25_20302</name>
</gene>
<dbReference type="GO" id="GO:0005762">
    <property type="term" value="C:mitochondrial large ribosomal subunit"/>
    <property type="evidence" value="ECO:0007669"/>
    <property type="project" value="TreeGrafter"/>
</dbReference>
<dbReference type="Proteomes" id="UP000218231">
    <property type="component" value="Unassembled WGS sequence"/>
</dbReference>
<dbReference type="GO" id="GO:0003735">
    <property type="term" value="F:structural constituent of ribosome"/>
    <property type="evidence" value="ECO:0007669"/>
    <property type="project" value="TreeGrafter"/>
</dbReference>
<evidence type="ECO:0000256" key="1">
    <source>
        <dbReference type="ARBA" id="ARBA00008563"/>
    </source>
</evidence>
<organism evidence="3 4">
    <name type="scientific">Diploscapter pachys</name>
    <dbReference type="NCBI Taxonomy" id="2018661"/>
    <lineage>
        <taxon>Eukaryota</taxon>
        <taxon>Metazoa</taxon>
        <taxon>Ecdysozoa</taxon>
        <taxon>Nematoda</taxon>
        <taxon>Chromadorea</taxon>
        <taxon>Rhabditida</taxon>
        <taxon>Rhabditina</taxon>
        <taxon>Rhabditomorpha</taxon>
        <taxon>Rhabditoidea</taxon>
        <taxon>Rhabditidae</taxon>
        <taxon>Diploscapter</taxon>
    </lineage>
</organism>
<accession>A0A2A2LP79</accession>
<comment type="caution">
    <text evidence="3">The sequence shown here is derived from an EMBL/GenBank/DDBJ whole genome shotgun (WGS) entry which is preliminary data.</text>
</comment>
<proteinExistence type="inferred from homology"/>
<dbReference type="SUPFAM" id="SSF141091">
    <property type="entry name" value="L21p-like"/>
    <property type="match status" value="1"/>
</dbReference>
<dbReference type="AlphaFoldDB" id="A0A2A2LP79"/>
<evidence type="ECO:0000313" key="4">
    <source>
        <dbReference type="Proteomes" id="UP000218231"/>
    </source>
</evidence>
<keyword evidence="4" id="KW-1185">Reference proteome</keyword>